<protein>
    <submittedName>
        <fullName evidence="1">Uncharacterized protein</fullName>
    </submittedName>
</protein>
<accession>A0A0B0P2U0</accession>
<sequence>MDQSASLSNSLPPTPCVLSICLLGCLYRL</sequence>
<organism evidence="1 2">
    <name type="scientific">Gossypium arboreum</name>
    <name type="common">Tree cotton</name>
    <name type="synonym">Gossypium nanking</name>
    <dbReference type="NCBI Taxonomy" id="29729"/>
    <lineage>
        <taxon>Eukaryota</taxon>
        <taxon>Viridiplantae</taxon>
        <taxon>Streptophyta</taxon>
        <taxon>Embryophyta</taxon>
        <taxon>Tracheophyta</taxon>
        <taxon>Spermatophyta</taxon>
        <taxon>Magnoliopsida</taxon>
        <taxon>eudicotyledons</taxon>
        <taxon>Gunneridae</taxon>
        <taxon>Pentapetalae</taxon>
        <taxon>rosids</taxon>
        <taxon>malvids</taxon>
        <taxon>Malvales</taxon>
        <taxon>Malvaceae</taxon>
        <taxon>Malvoideae</taxon>
        <taxon>Gossypium</taxon>
    </lineage>
</organism>
<gene>
    <name evidence="1" type="ORF">F383_28309</name>
</gene>
<keyword evidence="2" id="KW-1185">Reference proteome</keyword>
<name>A0A0B0P2U0_GOSAR</name>
<dbReference type="AlphaFoldDB" id="A0A0B0P2U0"/>
<dbReference type="Proteomes" id="UP000032142">
    <property type="component" value="Unassembled WGS sequence"/>
</dbReference>
<proteinExistence type="predicted"/>
<evidence type="ECO:0000313" key="2">
    <source>
        <dbReference type="Proteomes" id="UP000032142"/>
    </source>
</evidence>
<reference evidence="2" key="1">
    <citation type="submission" date="2014-09" db="EMBL/GenBank/DDBJ databases">
        <authorList>
            <person name="Mudge J."/>
            <person name="Ramaraj T."/>
            <person name="Lindquist I.E."/>
            <person name="Bharti A.K."/>
            <person name="Sundararajan A."/>
            <person name="Cameron C.T."/>
            <person name="Woodward J.E."/>
            <person name="May G.D."/>
            <person name="Brubaker C."/>
            <person name="Broadhvest J."/>
            <person name="Wilkins T.A."/>
        </authorList>
    </citation>
    <scope>NUCLEOTIDE SEQUENCE</scope>
    <source>
        <strain evidence="2">cv. AKA8401</strain>
    </source>
</reference>
<evidence type="ECO:0000313" key="1">
    <source>
        <dbReference type="EMBL" id="KHG21058.1"/>
    </source>
</evidence>
<dbReference type="EMBL" id="KN417447">
    <property type="protein sequence ID" value="KHG21058.1"/>
    <property type="molecule type" value="Genomic_DNA"/>
</dbReference>